<accession>A0A420JBT0</accession>
<feature type="signal peptide" evidence="1">
    <location>
        <begin position="1"/>
        <end position="35"/>
    </location>
</feature>
<gene>
    <name evidence="2" type="ORF">GcM1_128006</name>
</gene>
<dbReference type="AlphaFoldDB" id="A0A420JBT0"/>
<protein>
    <submittedName>
        <fullName evidence="2">Uncharacterized protein</fullName>
    </submittedName>
</protein>
<sequence>MKQERYVTGKISVRNIPKYFTVLLVLFLTISLSSGAPISPGGSLSSGGLLSSGGSLHNTPYHPSFRKSNLKYRTWRCPGYNKDISEIEINYIKERVREYYVTNGPSKMLVTGTPYSSQIPKGERLLQWHYDSDESTDSPPPLIEWENKLTIINEKEKTK</sequence>
<evidence type="ECO:0000313" key="3">
    <source>
        <dbReference type="Proteomes" id="UP000285326"/>
    </source>
</evidence>
<organism evidence="2 3">
    <name type="scientific">Golovinomyces cichoracearum</name>
    <dbReference type="NCBI Taxonomy" id="62708"/>
    <lineage>
        <taxon>Eukaryota</taxon>
        <taxon>Fungi</taxon>
        <taxon>Dikarya</taxon>
        <taxon>Ascomycota</taxon>
        <taxon>Pezizomycotina</taxon>
        <taxon>Leotiomycetes</taxon>
        <taxon>Erysiphales</taxon>
        <taxon>Erysiphaceae</taxon>
        <taxon>Golovinomyces</taxon>
    </lineage>
</organism>
<proteinExistence type="predicted"/>
<dbReference type="Proteomes" id="UP000285326">
    <property type="component" value="Unassembled WGS sequence"/>
</dbReference>
<keyword evidence="1" id="KW-0732">Signal</keyword>
<feature type="chain" id="PRO_5019548959" evidence="1">
    <location>
        <begin position="36"/>
        <end position="159"/>
    </location>
</feature>
<dbReference type="EMBL" id="MCBS01012811">
    <property type="protein sequence ID" value="RKF84268.1"/>
    <property type="molecule type" value="Genomic_DNA"/>
</dbReference>
<evidence type="ECO:0000256" key="1">
    <source>
        <dbReference type="SAM" id="SignalP"/>
    </source>
</evidence>
<comment type="caution">
    <text evidence="2">The sequence shown here is derived from an EMBL/GenBank/DDBJ whole genome shotgun (WGS) entry which is preliminary data.</text>
</comment>
<evidence type="ECO:0000313" key="2">
    <source>
        <dbReference type="EMBL" id="RKF84268.1"/>
    </source>
</evidence>
<reference evidence="2 3" key="1">
    <citation type="journal article" date="2018" name="BMC Genomics">
        <title>Comparative genome analyses reveal sequence features reflecting distinct modes of host-adaptation between dicot and monocot powdery mildew.</title>
        <authorList>
            <person name="Wu Y."/>
            <person name="Ma X."/>
            <person name="Pan Z."/>
            <person name="Kale S.D."/>
            <person name="Song Y."/>
            <person name="King H."/>
            <person name="Zhang Q."/>
            <person name="Presley C."/>
            <person name="Deng X."/>
            <person name="Wei C.I."/>
            <person name="Xiao S."/>
        </authorList>
    </citation>
    <scope>NUCLEOTIDE SEQUENCE [LARGE SCALE GENOMIC DNA]</scope>
    <source>
        <strain evidence="2">UMSG1</strain>
    </source>
</reference>
<name>A0A420JBT0_9PEZI</name>